<dbReference type="Gene3D" id="1.20.120.330">
    <property type="entry name" value="Nucleotidyltransferases domain 2"/>
    <property type="match status" value="1"/>
</dbReference>
<dbReference type="AlphaFoldDB" id="A0A0E3RNH4"/>
<gene>
    <name evidence="2" type="ORF">MSMAL_2034</name>
</gene>
<organism evidence="2 3">
    <name type="scientific">Methanosarcina mazei LYC</name>
    <dbReference type="NCBI Taxonomy" id="1434114"/>
    <lineage>
        <taxon>Archaea</taxon>
        <taxon>Methanobacteriati</taxon>
        <taxon>Methanobacteriota</taxon>
        <taxon>Stenosarchaea group</taxon>
        <taxon>Methanomicrobia</taxon>
        <taxon>Methanosarcinales</taxon>
        <taxon>Methanosarcinaceae</taxon>
        <taxon>Methanosarcina</taxon>
    </lineage>
</organism>
<evidence type="ECO:0000313" key="2">
    <source>
        <dbReference type="EMBL" id="AKB68577.1"/>
    </source>
</evidence>
<dbReference type="InterPro" id="IPR007842">
    <property type="entry name" value="HEPN_dom"/>
</dbReference>
<sequence>MSEDTNYEDESKYRTSISRAYYAAFLVARSYLESAGYNFPLDSNVHKKVIDYMKDKNSFISNLLFNLRDRRNNADYNLDAQIKKGITISSIKSAQMVIDEIRKL</sequence>
<dbReference type="Proteomes" id="UP000033063">
    <property type="component" value="Chromosome"/>
</dbReference>
<dbReference type="EMBL" id="CP009513">
    <property type="protein sequence ID" value="AKB68577.1"/>
    <property type="molecule type" value="Genomic_DNA"/>
</dbReference>
<evidence type="ECO:0000259" key="1">
    <source>
        <dbReference type="Pfam" id="PF05168"/>
    </source>
</evidence>
<accession>A0A0E3RNH4</accession>
<dbReference type="PATRIC" id="fig|1434114.4.peg.2587"/>
<protein>
    <recommendedName>
        <fullName evidence="1">HEPN domain-containing protein</fullName>
    </recommendedName>
</protein>
<dbReference type="HOGENOM" id="CLU_2091345_0_0_2"/>
<dbReference type="Pfam" id="PF05168">
    <property type="entry name" value="HEPN"/>
    <property type="match status" value="1"/>
</dbReference>
<feature type="domain" description="HEPN" evidence="1">
    <location>
        <begin position="8"/>
        <end position="103"/>
    </location>
</feature>
<proteinExistence type="predicted"/>
<evidence type="ECO:0000313" key="3">
    <source>
        <dbReference type="Proteomes" id="UP000033063"/>
    </source>
</evidence>
<reference evidence="2 3" key="1">
    <citation type="submission" date="2014-07" db="EMBL/GenBank/DDBJ databases">
        <title>Methanogenic archaea and the global carbon cycle.</title>
        <authorList>
            <person name="Henriksen J.R."/>
            <person name="Luke J."/>
            <person name="Reinhart S."/>
            <person name="Benedict M.N."/>
            <person name="Youngblut N.D."/>
            <person name="Metcalf M.E."/>
            <person name="Whitaker R.J."/>
            <person name="Metcalf W.W."/>
        </authorList>
    </citation>
    <scope>NUCLEOTIDE SEQUENCE [LARGE SCALE GENOMIC DNA]</scope>
    <source>
        <strain evidence="2 3">LYC</strain>
    </source>
</reference>
<name>A0A0E3RNH4_METMZ</name>